<name>A0A7W3U3Z7_9GAMM</name>
<dbReference type="Proteomes" id="UP000552587">
    <property type="component" value="Unassembled WGS sequence"/>
</dbReference>
<proteinExistence type="predicted"/>
<dbReference type="AlphaFoldDB" id="A0A7W3U3Z7"/>
<reference evidence="1 2" key="1">
    <citation type="submission" date="2020-07" db="EMBL/GenBank/DDBJ databases">
        <authorList>
            <person name="Xu S."/>
            <person name="Li A."/>
        </authorList>
    </citation>
    <scope>NUCLEOTIDE SEQUENCE [LARGE SCALE GENOMIC DNA]</scope>
    <source>
        <strain evidence="1 2">SG-8</strain>
    </source>
</reference>
<evidence type="ECO:0008006" key="3">
    <source>
        <dbReference type="Google" id="ProtNLM"/>
    </source>
</evidence>
<dbReference type="EMBL" id="JACHTE010000005">
    <property type="protein sequence ID" value="MBB1088512.1"/>
    <property type="molecule type" value="Genomic_DNA"/>
</dbReference>
<protein>
    <recommendedName>
        <fullName evidence="3">Tetratricopeptide repeat protein</fullName>
    </recommendedName>
</protein>
<evidence type="ECO:0000313" key="2">
    <source>
        <dbReference type="Proteomes" id="UP000552587"/>
    </source>
</evidence>
<evidence type="ECO:0000313" key="1">
    <source>
        <dbReference type="EMBL" id="MBB1088512.1"/>
    </source>
</evidence>
<dbReference type="SUPFAM" id="SSF48452">
    <property type="entry name" value="TPR-like"/>
    <property type="match status" value="1"/>
</dbReference>
<sequence length="488" mass="52536">MFGGLTLILAVALLAWWRQPLADWLWPGTRAQQLLVDAARALDEGRLSRADGSGARELYEAAQALDPDRLEAREGLQRVGLAALTRAEAEIAAGRLPEAHAALRLARELQVPRDAASAVERRLRAHEAASVDIETWLVAAGSALRAGDLVGHSGAALPMYRQVLQYEPANQAALEGREDALTAVIQQAWRDMAAGELARAGRRLAEARRFDPGHVDLPGAMAEWSRQREAAHARAGEALSRGRRTDARALWHELLRVDARDPEAREGLVRLAREWKTEAERAAADFRFEQAEAALDEARVTAALVPDARLDLDASARRIEAARDSQRRADGGGAGLTAEQREEAITRLLAQAAGAQGRGDVLSPPGESAYDRLAAARALAPDDPRVQAASARLAPASAACFEDALRANRLARAGHCLQAMAALGHREDEVVASRRRLAARWIAVGDERLGAGELERARTALEAATALDAHVEGLDAFAERVRAADITP</sequence>
<dbReference type="InterPro" id="IPR011990">
    <property type="entry name" value="TPR-like_helical_dom_sf"/>
</dbReference>
<keyword evidence="2" id="KW-1185">Reference proteome</keyword>
<accession>A0A7W3U3Z7</accession>
<comment type="caution">
    <text evidence="1">The sequence shown here is derived from an EMBL/GenBank/DDBJ whole genome shotgun (WGS) entry which is preliminary data.</text>
</comment>
<gene>
    <name evidence="1" type="ORF">H4F99_08430</name>
</gene>
<dbReference type="RefSeq" id="WP_182669292.1">
    <property type="nucleotide sequence ID" value="NZ_JACHTE010000005.1"/>
</dbReference>
<organism evidence="1 2">
    <name type="scientific">Marilutibacter penaei</name>
    <dbReference type="NCBI Taxonomy" id="2759900"/>
    <lineage>
        <taxon>Bacteria</taxon>
        <taxon>Pseudomonadati</taxon>
        <taxon>Pseudomonadota</taxon>
        <taxon>Gammaproteobacteria</taxon>
        <taxon>Lysobacterales</taxon>
        <taxon>Lysobacteraceae</taxon>
        <taxon>Marilutibacter</taxon>
    </lineage>
</organism>